<keyword evidence="1" id="KW-1133">Transmembrane helix</keyword>
<evidence type="ECO:0000313" key="2">
    <source>
        <dbReference type="EMBL" id="PIC19206.1"/>
    </source>
</evidence>
<evidence type="ECO:0000256" key="1">
    <source>
        <dbReference type="SAM" id="Phobius"/>
    </source>
</evidence>
<reference evidence="3" key="1">
    <citation type="submission" date="2017-10" db="EMBL/GenBank/DDBJ databases">
        <title>Rapid genome shrinkage in a self-fertile nematode reveals novel sperm competition proteins.</title>
        <authorList>
            <person name="Yin D."/>
            <person name="Schwarz E.M."/>
            <person name="Thomas C.G."/>
            <person name="Felde R.L."/>
            <person name="Korf I.F."/>
            <person name="Cutter A.D."/>
            <person name="Schartner C.M."/>
            <person name="Ralston E.J."/>
            <person name="Meyer B.J."/>
            <person name="Haag E.S."/>
        </authorList>
    </citation>
    <scope>NUCLEOTIDE SEQUENCE [LARGE SCALE GENOMIC DNA]</scope>
    <source>
        <strain evidence="3">JU1422</strain>
    </source>
</reference>
<feature type="transmembrane region" description="Helical" evidence="1">
    <location>
        <begin position="45"/>
        <end position="65"/>
    </location>
</feature>
<protein>
    <submittedName>
        <fullName evidence="2">Uncharacterized protein</fullName>
    </submittedName>
</protein>
<keyword evidence="3" id="KW-1185">Reference proteome</keyword>
<feature type="transmembrane region" description="Helical" evidence="1">
    <location>
        <begin position="5"/>
        <end position="25"/>
    </location>
</feature>
<feature type="transmembrane region" description="Helical" evidence="1">
    <location>
        <begin position="77"/>
        <end position="94"/>
    </location>
</feature>
<organism evidence="2 3">
    <name type="scientific">Caenorhabditis nigoni</name>
    <dbReference type="NCBI Taxonomy" id="1611254"/>
    <lineage>
        <taxon>Eukaryota</taxon>
        <taxon>Metazoa</taxon>
        <taxon>Ecdysozoa</taxon>
        <taxon>Nematoda</taxon>
        <taxon>Chromadorea</taxon>
        <taxon>Rhabditida</taxon>
        <taxon>Rhabditina</taxon>
        <taxon>Rhabditomorpha</taxon>
        <taxon>Rhabditoidea</taxon>
        <taxon>Rhabditidae</taxon>
        <taxon>Peloderinae</taxon>
        <taxon>Caenorhabditis</taxon>
    </lineage>
</organism>
<evidence type="ECO:0000313" key="3">
    <source>
        <dbReference type="Proteomes" id="UP000230233"/>
    </source>
</evidence>
<name>A0A2G5SWK7_9PELO</name>
<accession>A0A2G5SWK7</accession>
<keyword evidence="1" id="KW-0812">Transmembrane</keyword>
<sequence>MIKIIYFVFTALATILMHFWCYGLLAADRETRSEQIAKRPDDNFFSFLLAMLAIDCFFNYAFACYGIREKKIKSSQLLSYMLFRAAIFVVILCLQKNSNLLIGQFVLDILATAVFHGFSKVHNENQSADEVEEEAGTVEKGKLIIDDKLLSEYAKVL</sequence>
<gene>
    <name evidence="2" type="primary">Cnig_chr_X.g24835</name>
    <name evidence="2" type="ORF">B9Z55_024835</name>
</gene>
<comment type="caution">
    <text evidence="2">The sequence shown here is derived from an EMBL/GenBank/DDBJ whole genome shotgun (WGS) entry which is preliminary data.</text>
</comment>
<dbReference type="OrthoDB" id="10393423at2759"/>
<dbReference type="Proteomes" id="UP000230233">
    <property type="component" value="Chromosome X"/>
</dbReference>
<dbReference type="EMBL" id="PDUG01000006">
    <property type="protein sequence ID" value="PIC19206.1"/>
    <property type="molecule type" value="Genomic_DNA"/>
</dbReference>
<keyword evidence="1" id="KW-0472">Membrane</keyword>
<proteinExistence type="predicted"/>
<dbReference type="AlphaFoldDB" id="A0A2G5SWK7"/>